<keyword evidence="2" id="KW-1185">Reference proteome</keyword>
<evidence type="ECO:0000313" key="1">
    <source>
        <dbReference type="EMBL" id="RMX54499.1"/>
    </source>
</evidence>
<accession>A0A3M6ULP5</accession>
<dbReference type="AlphaFoldDB" id="A0A3M6ULP5"/>
<gene>
    <name evidence="1" type="ORF">pdam_00024149</name>
</gene>
<evidence type="ECO:0008006" key="3">
    <source>
        <dbReference type="Google" id="ProtNLM"/>
    </source>
</evidence>
<reference evidence="1 2" key="1">
    <citation type="journal article" date="2018" name="Sci. Rep.">
        <title>Comparative analysis of the Pocillopora damicornis genome highlights role of immune system in coral evolution.</title>
        <authorList>
            <person name="Cunning R."/>
            <person name="Bay R.A."/>
            <person name="Gillette P."/>
            <person name="Baker A.C."/>
            <person name="Traylor-Knowles N."/>
        </authorList>
    </citation>
    <scope>NUCLEOTIDE SEQUENCE [LARGE SCALE GENOMIC DNA]</scope>
    <source>
        <strain evidence="1">RSMAS</strain>
        <tissue evidence="1">Whole animal</tissue>
    </source>
</reference>
<proteinExistence type="predicted"/>
<protein>
    <recommendedName>
        <fullName evidence="3">Endonuclease/exonuclease/phosphatase domain-containing protein</fullName>
    </recommendedName>
</protein>
<dbReference type="Proteomes" id="UP000275408">
    <property type="component" value="Unassembled WGS sequence"/>
</dbReference>
<dbReference type="InterPro" id="IPR036691">
    <property type="entry name" value="Endo/exonu/phosph_ase_sf"/>
</dbReference>
<sequence>MKIDELNVSVAIARGRHFESRFPSAKRRRFYQARVIYYSNSCATHNVEYLLMCGDVQANPGPCHNNSGRPYSDNHRTSKNILRCMSLNARSVCNRLNEFHDLVKMSNVDMVAVTETWLRQSILDTAILNSNYITFCQDRPTRSANDNSTTLDLLITAVPEFDDLDGLQELLKHTPWDVVYEENDMDFSTVKWTDPFFAAVNDCVPKIATKLAYSAPWIDAKVLKAVREKERLRKRAKK</sequence>
<evidence type="ECO:0000313" key="2">
    <source>
        <dbReference type="Proteomes" id="UP000275408"/>
    </source>
</evidence>
<dbReference type="Gene3D" id="3.60.10.10">
    <property type="entry name" value="Endonuclease/exonuclease/phosphatase"/>
    <property type="match status" value="1"/>
</dbReference>
<dbReference type="EMBL" id="RCHS01001249">
    <property type="protein sequence ID" value="RMX54499.1"/>
    <property type="molecule type" value="Genomic_DNA"/>
</dbReference>
<organism evidence="1 2">
    <name type="scientific">Pocillopora damicornis</name>
    <name type="common">Cauliflower coral</name>
    <name type="synonym">Millepora damicornis</name>
    <dbReference type="NCBI Taxonomy" id="46731"/>
    <lineage>
        <taxon>Eukaryota</taxon>
        <taxon>Metazoa</taxon>
        <taxon>Cnidaria</taxon>
        <taxon>Anthozoa</taxon>
        <taxon>Hexacorallia</taxon>
        <taxon>Scleractinia</taxon>
        <taxon>Astrocoeniina</taxon>
        <taxon>Pocilloporidae</taxon>
        <taxon>Pocillopora</taxon>
    </lineage>
</organism>
<comment type="caution">
    <text evidence="1">The sequence shown here is derived from an EMBL/GenBank/DDBJ whole genome shotgun (WGS) entry which is preliminary data.</text>
</comment>
<name>A0A3M6ULP5_POCDA</name>